<organism evidence="1 2">
    <name type="scientific">Robiginitalea myxolifaciens</name>
    <dbReference type="NCBI Taxonomy" id="400055"/>
    <lineage>
        <taxon>Bacteria</taxon>
        <taxon>Pseudomonadati</taxon>
        <taxon>Bacteroidota</taxon>
        <taxon>Flavobacteriia</taxon>
        <taxon>Flavobacteriales</taxon>
        <taxon>Flavobacteriaceae</taxon>
        <taxon>Robiginitalea</taxon>
    </lineage>
</organism>
<protein>
    <submittedName>
        <fullName evidence="1">Predicted Zn-dependent protease</fullName>
    </submittedName>
</protein>
<keyword evidence="1" id="KW-0645">Protease</keyword>
<proteinExistence type="predicted"/>
<dbReference type="Pfam" id="PF25594">
    <property type="entry name" value="GldB_lipo"/>
    <property type="match status" value="1"/>
</dbReference>
<dbReference type="GO" id="GO:0006508">
    <property type="term" value="P:proteolysis"/>
    <property type="evidence" value="ECO:0007669"/>
    <property type="project" value="UniProtKB-KW"/>
</dbReference>
<dbReference type="GO" id="GO:0008233">
    <property type="term" value="F:peptidase activity"/>
    <property type="evidence" value="ECO:0007669"/>
    <property type="project" value="UniProtKB-KW"/>
</dbReference>
<reference evidence="1 2" key="1">
    <citation type="submission" date="2016-10" db="EMBL/GenBank/DDBJ databases">
        <authorList>
            <person name="de Groot N.N."/>
        </authorList>
    </citation>
    <scope>NUCLEOTIDE SEQUENCE [LARGE SCALE GENOMIC DNA]</scope>
    <source>
        <strain evidence="1 2">DSM 21019</strain>
    </source>
</reference>
<evidence type="ECO:0000313" key="1">
    <source>
        <dbReference type="EMBL" id="SFR31251.1"/>
    </source>
</evidence>
<dbReference type="STRING" id="400055.SAMN04490243_0078"/>
<gene>
    <name evidence="1" type="ORF">SAMN04490243_0078</name>
</gene>
<evidence type="ECO:0000313" key="2">
    <source>
        <dbReference type="Proteomes" id="UP000199534"/>
    </source>
</evidence>
<dbReference type="AlphaFoldDB" id="A0A1I6FMU1"/>
<dbReference type="Proteomes" id="UP000199534">
    <property type="component" value="Unassembled WGS sequence"/>
</dbReference>
<dbReference type="OrthoDB" id="6402335at2"/>
<sequence>MNLKLPVPTMKTKTLSLFALRNTVFMASGLALLLITSCGESKEAETSMYDPATMHFPDVEGLFNYFHQLNASRQFEALGDTLSAANKDLRSSVLSIQAAYGYWEAGMDQQAAEQLHLAIDQGMSDPNVLDKFVRPGRVPEGGVWESLQSRLDSIQELLGNIEHFEFRTEAMDAFWPHFNKAVADTTQARLALKSFIAEGPQELRDYYVIRYGSIDNMFGQMINGAPDYYQYLEGQFQADSLAPIRGEILEAMSRLKEYYPNAVFPKVFVVPGILNSGGTATEMGMFLGGDMYGKSAEMPVESLNDWQRESIMDFTSLPQLTIHELMHFQQHYRDRDNQETLLSAAIQEGVCDFLAELCLGSSHENENLTFMADPDNSAWIFGEFKEEMMGDDNSKWLYNGGSIEDRPADLGYTLGYLITKSYFEQQENKQDAVNELLTTDDFRKIVAGSSYAEVLGMDEDILP</sequence>
<dbReference type="EMBL" id="FOYQ01000001">
    <property type="protein sequence ID" value="SFR31251.1"/>
    <property type="molecule type" value="Genomic_DNA"/>
</dbReference>
<dbReference type="InterPro" id="IPR019853">
    <property type="entry name" value="GldB-like"/>
</dbReference>
<keyword evidence="1" id="KW-0378">Hydrolase</keyword>
<accession>A0A1I6FMU1</accession>
<keyword evidence="2" id="KW-1185">Reference proteome</keyword>
<name>A0A1I6FMU1_9FLAO</name>